<dbReference type="PANTHER" id="PTHR13847">
    <property type="entry name" value="SARCOSINE DEHYDROGENASE-RELATED"/>
    <property type="match status" value="1"/>
</dbReference>
<comment type="caution">
    <text evidence="3">The sequence shown here is derived from an EMBL/GenBank/DDBJ whole genome shotgun (WGS) entry which is preliminary data.</text>
</comment>
<dbReference type="EMBL" id="NWVC01000009">
    <property type="protein sequence ID" value="PCG13304.1"/>
    <property type="molecule type" value="Genomic_DNA"/>
</dbReference>
<evidence type="ECO:0000259" key="2">
    <source>
        <dbReference type="Pfam" id="PF01266"/>
    </source>
</evidence>
<proteinExistence type="predicted"/>
<dbReference type="InterPro" id="IPR006076">
    <property type="entry name" value="FAD-dep_OxRdtase"/>
</dbReference>
<sequence>MPERVDVIIIGGGIAGISAAARIARHASAVVLEGESALGYHSSGRSATFYHFGIGNDAVRGMTAASSDFFAAPPADYAEGPLWTEKPALFIADRASLPDLEALHGEMDRFVDTIERIDAAAAAAIVPVLKTGDDGVVAALLDTGGRKLDADAMLQANARAFRRAGGTIRFDSPVTGLAHDGDRWTVDTPGATYSARIVVNAAGAWADAVAGMAGVRPLGLTPLRRTIIGFDPPDGLATADWPFLKTVSEDGFYMLPDAGRLLASPMDVTPCEPCDVQPDDYDIALAAWRVEEATTLTVGRVATRWAGLRSFVRDKVPTAGFAPDAPGFFWLAGQGGYGLQTSPAMARAVESLMFDLPWPEELTERQVRADQIRPERLRSASRDG</sequence>
<keyword evidence="1" id="KW-0560">Oxidoreductase</keyword>
<feature type="domain" description="FAD dependent oxidoreductase" evidence="2">
    <location>
        <begin position="6"/>
        <end position="349"/>
    </location>
</feature>
<evidence type="ECO:0000256" key="1">
    <source>
        <dbReference type="ARBA" id="ARBA00023002"/>
    </source>
</evidence>
<gene>
    <name evidence="3" type="ORF">COA07_15200</name>
</gene>
<accession>A0A2A4I5J6</accession>
<dbReference type="Gene3D" id="3.30.9.10">
    <property type="entry name" value="D-Amino Acid Oxidase, subunit A, domain 2"/>
    <property type="match status" value="1"/>
</dbReference>
<name>A0A2A4I5J6_9SPHN</name>
<protein>
    <submittedName>
        <fullName evidence="3">FAD-dependent oxidoreductase</fullName>
    </submittedName>
</protein>
<dbReference type="AlphaFoldDB" id="A0A2A4I5J6"/>
<reference evidence="3 4" key="1">
    <citation type="submission" date="2017-09" db="EMBL/GenBank/DDBJ databases">
        <title>Sphingomonas adhaesiva DSM 7418, whole genome shotgun sequence.</title>
        <authorList>
            <person name="Feng G."/>
            <person name="Zhu H."/>
        </authorList>
    </citation>
    <scope>NUCLEOTIDE SEQUENCE [LARGE SCALE GENOMIC DNA]</scope>
    <source>
        <strain evidence="3 4">DSM 7418</strain>
    </source>
</reference>
<dbReference type="Gene3D" id="3.50.50.60">
    <property type="entry name" value="FAD/NAD(P)-binding domain"/>
    <property type="match status" value="1"/>
</dbReference>
<dbReference type="RefSeq" id="WP_066706707.1">
    <property type="nucleotide sequence ID" value="NZ_JBHIWA010000065.1"/>
</dbReference>
<evidence type="ECO:0000313" key="4">
    <source>
        <dbReference type="Proteomes" id="UP000218323"/>
    </source>
</evidence>
<dbReference type="Proteomes" id="UP000218323">
    <property type="component" value="Unassembled WGS sequence"/>
</dbReference>
<dbReference type="InterPro" id="IPR036188">
    <property type="entry name" value="FAD/NAD-bd_sf"/>
</dbReference>
<dbReference type="GO" id="GO:0016491">
    <property type="term" value="F:oxidoreductase activity"/>
    <property type="evidence" value="ECO:0007669"/>
    <property type="project" value="UniProtKB-KW"/>
</dbReference>
<dbReference type="Pfam" id="PF01266">
    <property type="entry name" value="DAO"/>
    <property type="match status" value="1"/>
</dbReference>
<dbReference type="SUPFAM" id="SSF51905">
    <property type="entry name" value="FAD/NAD(P)-binding domain"/>
    <property type="match status" value="1"/>
</dbReference>
<organism evidence="3 4">
    <name type="scientific">Sphingomonas adhaesiva</name>
    <dbReference type="NCBI Taxonomy" id="28212"/>
    <lineage>
        <taxon>Bacteria</taxon>
        <taxon>Pseudomonadati</taxon>
        <taxon>Pseudomonadota</taxon>
        <taxon>Alphaproteobacteria</taxon>
        <taxon>Sphingomonadales</taxon>
        <taxon>Sphingomonadaceae</taxon>
        <taxon>Sphingomonas</taxon>
    </lineage>
</organism>
<keyword evidence="4" id="KW-1185">Reference proteome</keyword>
<dbReference type="GO" id="GO:0005737">
    <property type="term" value="C:cytoplasm"/>
    <property type="evidence" value="ECO:0007669"/>
    <property type="project" value="TreeGrafter"/>
</dbReference>
<dbReference type="PANTHER" id="PTHR13847:SF287">
    <property type="entry name" value="FAD-DEPENDENT OXIDOREDUCTASE DOMAIN-CONTAINING PROTEIN 1"/>
    <property type="match status" value="1"/>
</dbReference>
<evidence type="ECO:0000313" key="3">
    <source>
        <dbReference type="EMBL" id="PCG13304.1"/>
    </source>
</evidence>